<name>A0A1D1ZMK9_AUXPR</name>
<organism evidence="1">
    <name type="scientific">Auxenochlorella protothecoides</name>
    <name type="common">Green microalga</name>
    <name type="synonym">Chlorella protothecoides</name>
    <dbReference type="NCBI Taxonomy" id="3075"/>
    <lineage>
        <taxon>Eukaryota</taxon>
        <taxon>Viridiplantae</taxon>
        <taxon>Chlorophyta</taxon>
        <taxon>core chlorophytes</taxon>
        <taxon>Trebouxiophyceae</taxon>
        <taxon>Chlorellales</taxon>
        <taxon>Chlorellaceae</taxon>
        <taxon>Auxenochlorella</taxon>
    </lineage>
</organism>
<reference evidence="1" key="1">
    <citation type="submission" date="2015-08" db="EMBL/GenBank/DDBJ databases">
        <authorList>
            <person name="Babu N.S."/>
            <person name="Beckwith C.J."/>
            <person name="Beseler K.G."/>
            <person name="Brison A."/>
            <person name="Carone J.V."/>
            <person name="Caskin T.P."/>
            <person name="Diamond M."/>
            <person name="Durham M.E."/>
            <person name="Foxe J.M."/>
            <person name="Go M."/>
            <person name="Henderson B.A."/>
            <person name="Jones I.B."/>
            <person name="McGettigan J.A."/>
            <person name="Micheletti S.J."/>
            <person name="Nasrallah M.E."/>
            <person name="Ortiz D."/>
            <person name="Piller C.R."/>
            <person name="Privatt S.R."/>
            <person name="Schneider S.L."/>
            <person name="Sharp S."/>
            <person name="Smith T.C."/>
            <person name="Stanton J.D."/>
            <person name="Ullery H.E."/>
            <person name="Wilson R.J."/>
            <person name="Serrano M.G."/>
            <person name="Buck G."/>
            <person name="Lee V."/>
            <person name="Wang Y."/>
            <person name="Carvalho R."/>
            <person name="Voegtly L."/>
            <person name="Shi R."/>
            <person name="Duckworth R."/>
            <person name="Johnson A."/>
            <person name="Loviza R."/>
            <person name="Walstead R."/>
            <person name="Shah Z."/>
            <person name="Kiflezghi M."/>
            <person name="Wade K."/>
            <person name="Ball S.L."/>
            <person name="Bradley K.W."/>
            <person name="Asai D.J."/>
            <person name="Bowman C.A."/>
            <person name="Russell D.A."/>
            <person name="Pope W.H."/>
            <person name="Jacobs-Sera D."/>
            <person name="Hendrix R.W."/>
            <person name="Hatfull G.F."/>
        </authorList>
    </citation>
    <scope>NUCLEOTIDE SEQUENCE</scope>
</reference>
<gene>
    <name evidence="1" type="ORF">g.48588</name>
</gene>
<feature type="non-terminal residue" evidence="1">
    <location>
        <position position="1"/>
    </location>
</feature>
<feature type="non-terminal residue" evidence="1">
    <location>
        <position position="189"/>
    </location>
</feature>
<dbReference type="AlphaFoldDB" id="A0A1D1ZMK9"/>
<evidence type="ECO:0000313" key="1">
    <source>
        <dbReference type="EMBL" id="JAT67955.1"/>
    </source>
</evidence>
<protein>
    <submittedName>
        <fullName evidence="1">Uncharacterized protein</fullName>
    </submittedName>
</protein>
<proteinExistence type="predicted"/>
<dbReference type="EMBL" id="GDKF01010667">
    <property type="protein sequence ID" value="JAT67955.1"/>
    <property type="molecule type" value="Transcribed_RNA"/>
</dbReference>
<sequence length="189" mass="19490">TREASHAHSTVLGGGRLQRPQAWPQRCAEAAQQHTLSSFARGHPRGRSAAPDGFCLLTATFPSSTSLAASDAAALRGVWLLISKLAEHGVAELPWDFLHHAWLALTAAGVGGAPGSQGCLDSLEWGDACAPPAHTPCGCAGTAPTPPLSFLLHPTTHPQTHRDPGVCPCRRGPVVAGGGGARGGRFPPR</sequence>
<accession>A0A1D1ZMK9</accession>